<protein>
    <submittedName>
        <fullName evidence="1">Pyrimidine dimer DNA glycosylase/endonuclease V</fullName>
    </submittedName>
</protein>
<name>A0ABV3QTD0_9GAMM</name>
<dbReference type="Pfam" id="PF03013">
    <property type="entry name" value="Pyr_excise"/>
    <property type="match status" value="1"/>
</dbReference>
<accession>A0ABV3QTD0</accession>
<organism evidence="1 2">
    <name type="scientific">Rhodanobacter geophilus</name>
    <dbReference type="NCBI Taxonomy" id="3162488"/>
    <lineage>
        <taxon>Bacteria</taxon>
        <taxon>Pseudomonadati</taxon>
        <taxon>Pseudomonadota</taxon>
        <taxon>Gammaproteobacteria</taxon>
        <taxon>Lysobacterales</taxon>
        <taxon>Rhodanobacteraceae</taxon>
        <taxon>Rhodanobacter</taxon>
    </lineage>
</organism>
<evidence type="ECO:0000313" key="1">
    <source>
        <dbReference type="EMBL" id="MEW9625845.1"/>
    </source>
</evidence>
<proteinExistence type="predicted"/>
<dbReference type="Proteomes" id="UP001556170">
    <property type="component" value="Unassembled WGS sequence"/>
</dbReference>
<comment type="caution">
    <text evidence="1">The sequence shown here is derived from an EMBL/GenBank/DDBJ whole genome shotgun (WGS) entry which is preliminary data.</text>
</comment>
<dbReference type="InterPro" id="IPR004260">
    <property type="entry name" value="Pyr-dimer_DNA_glycosylase"/>
</dbReference>
<sequence length="155" mass="17912">MNPGIRHRFMRLWSLHPRYLDAQGLVALWREALLAKAVLRGETRGYLHHPQLTRFREHARPRLAINSYLATIHDEATRRGYRFDRSKIGPVREVPPITVTSGQLAREWHHLQRKLAVRSPDVLSRWIGVAAPDCHPLFRRKPGPVASWERAPGDA</sequence>
<reference evidence="1 2" key="1">
    <citation type="submission" date="2024-06" db="EMBL/GenBank/DDBJ databases">
        <authorList>
            <person name="Woo H."/>
        </authorList>
    </citation>
    <scope>NUCLEOTIDE SEQUENCE [LARGE SCALE GENOMIC DNA]</scope>
    <source>
        <strain evidence="1 2">S2-g</strain>
    </source>
</reference>
<keyword evidence="2" id="KW-1185">Reference proteome</keyword>
<gene>
    <name evidence="1" type="ORF">ABQJ56_16600</name>
</gene>
<dbReference type="EMBL" id="JBFOHL010000021">
    <property type="protein sequence ID" value="MEW9625845.1"/>
    <property type="molecule type" value="Genomic_DNA"/>
</dbReference>
<evidence type="ECO:0000313" key="2">
    <source>
        <dbReference type="Proteomes" id="UP001556170"/>
    </source>
</evidence>